<evidence type="ECO:0000313" key="2">
    <source>
        <dbReference type="EMBL" id="MED6175540.1"/>
    </source>
</evidence>
<evidence type="ECO:0000256" key="1">
    <source>
        <dbReference type="SAM" id="MobiDB-lite"/>
    </source>
</evidence>
<name>A0ABU6VS51_9FABA</name>
<keyword evidence="3" id="KW-1185">Reference proteome</keyword>
<evidence type="ECO:0000313" key="3">
    <source>
        <dbReference type="Proteomes" id="UP001341840"/>
    </source>
</evidence>
<comment type="caution">
    <text evidence="2">The sequence shown here is derived from an EMBL/GenBank/DDBJ whole genome shotgun (WGS) entry which is preliminary data.</text>
</comment>
<sequence length="140" mass="15479">MAVTPIQMRWVGGPFGGRFPGYNDFPACRNLRGRSRGRGGGRGFSHASPSENKDKGAKTSALHRVVFPETQGKGKEIVVDPKIDSELVKEDQGDDLYDDEFVEEDEMIRMVSSLPAEFADGSRECLDGDYYDPAQGEDFL</sequence>
<feature type="region of interest" description="Disordered" evidence="1">
    <location>
        <begin position="31"/>
        <end position="60"/>
    </location>
</feature>
<reference evidence="2 3" key="1">
    <citation type="journal article" date="2023" name="Plants (Basel)">
        <title>Bridging the Gap: Combining Genomics and Transcriptomics Approaches to Understand Stylosanthes scabra, an Orphan Legume from the Brazilian Caatinga.</title>
        <authorList>
            <person name="Ferreira-Neto J.R.C."/>
            <person name="da Silva M.D."/>
            <person name="Binneck E."/>
            <person name="de Melo N.F."/>
            <person name="da Silva R.H."/>
            <person name="de Melo A.L.T.M."/>
            <person name="Pandolfi V."/>
            <person name="Bustamante F.O."/>
            <person name="Brasileiro-Vidal A.C."/>
            <person name="Benko-Iseppon A.M."/>
        </authorList>
    </citation>
    <scope>NUCLEOTIDE SEQUENCE [LARGE SCALE GENOMIC DNA]</scope>
    <source>
        <tissue evidence="2">Leaves</tissue>
    </source>
</reference>
<protein>
    <submittedName>
        <fullName evidence="2">Uncharacterized protein</fullName>
    </submittedName>
</protein>
<accession>A0ABU6VS51</accession>
<gene>
    <name evidence="2" type="ORF">PIB30_079331</name>
</gene>
<proteinExistence type="predicted"/>
<dbReference type="EMBL" id="JASCZI010152156">
    <property type="protein sequence ID" value="MED6175540.1"/>
    <property type="molecule type" value="Genomic_DNA"/>
</dbReference>
<organism evidence="2 3">
    <name type="scientific">Stylosanthes scabra</name>
    <dbReference type="NCBI Taxonomy" id="79078"/>
    <lineage>
        <taxon>Eukaryota</taxon>
        <taxon>Viridiplantae</taxon>
        <taxon>Streptophyta</taxon>
        <taxon>Embryophyta</taxon>
        <taxon>Tracheophyta</taxon>
        <taxon>Spermatophyta</taxon>
        <taxon>Magnoliopsida</taxon>
        <taxon>eudicotyledons</taxon>
        <taxon>Gunneridae</taxon>
        <taxon>Pentapetalae</taxon>
        <taxon>rosids</taxon>
        <taxon>fabids</taxon>
        <taxon>Fabales</taxon>
        <taxon>Fabaceae</taxon>
        <taxon>Papilionoideae</taxon>
        <taxon>50 kb inversion clade</taxon>
        <taxon>dalbergioids sensu lato</taxon>
        <taxon>Dalbergieae</taxon>
        <taxon>Pterocarpus clade</taxon>
        <taxon>Stylosanthes</taxon>
    </lineage>
</organism>
<dbReference type="Proteomes" id="UP001341840">
    <property type="component" value="Unassembled WGS sequence"/>
</dbReference>